<dbReference type="InterPro" id="IPR017907">
    <property type="entry name" value="Znf_RING_CS"/>
</dbReference>
<dbReference type="InterPro" id="IPR013083">
    <property type="entry name" value="Znf_RING/FYVE/PHD"/>
</dbReference>
<dbReference type="Gene3D" id="3.30.40.10">
    <property type="entry name" value="Zinc/RING finger domain, C3HC4 (zinc finger)"/>
    <property type="match status" value="1"/>
</dbReference>
<dbReference type="PANTHER" id="PTHR32046:SF11">
    <property type="entry name" value="IMMUNE-ASSOCIATED NUCLEOTIDE-BINDING PROTEIN 10-LIKE"/>
    <property type="match status" value="1"/>
</dbReference>
<evidence type="ECO:0000256" key="2">
    <source>
        <dbReference type="ARBA" id="ARBA00022723"/>
    </source>
</evidence>
<evidence type="ECO:0000313" key="11">
    <source>
        <dbReference type="Proteomes" id="UP000694700"/>
    </source>
</evidence>
<dbReference type="Gene3D" id="3.30.160.60">
    <property type="entry name" value="Classic Zinc Finger"/>
    <property type="match status" value="1"/>
</dbReference>
<evidence type="ECO:0000313" key="10">
    <source>
        <dbReference type="Ensembl" id="ENSCCRP00015012000.1"/>
    </source>
</evidence>
<dbReference type="PROSITE" id="PS00675">
    <property type="entry name" value="SIGMA54_INTERACT_1"/>
    <property type="match status" value="1"/>
</dbReference>
<feature type="coiled-coil region" evidence="7">
    <location>
        <begin position="451"/>
        <end position="485"/>
    </location>
</feature>
<proteinExistence type="inferred from homology"/>
<dbReference type="SUPFAM" id="SSF57845">
    <property type="entry name" value="B-box zinc-binding domain"/>
    <property type="match status" value="1"/>
</dbReference>
<evidence type="ECO:0000256" key="4">
    <source>
        <dbReference type="ARBA" id="ARBA00022771"/>
    </source>
</evidence>
<evidence type="ECO:0000256" key="7">
    <source>
        <dbReference type="SAM" id="Coils"/>
    </source>
</evidence>
<feature type="domain" description="RING-type" evidence="8">
    <location>
        <begin position="13"/>
        <end position="53"/>
    </location>
</feature>
<organism evidence="10 11">
    <name type="scientific">Cyprinus carpio</name>
    <name type="common">Common carp</name>
    <dbReference type="NCBI Taxonomy" id="7962"/>
    <lineage>
        <taxon>Eukaryota</taxon>
        <taxon>Metazoa</taxon>
        <taxon>Chordata</taxon>
        <taxon>Craniata</taxon>
        <taxon>Vertebrata</taxon>
        <taxon>Euteleostomi</taxon>
        <taxon>Actinopterygii</taxon>
        <taxon>Neopterygii</taxon>
        <taxon>Teleostei</taxon>
        <taxon>Ostariophysi</taxon>
        <taxon>Cypriniformes</taxon>
        <taxon>Cyprinidae</taxon>
        <taxon>Cyprininae</taxon>
        <taxon>Cyprinus</taxon>
    </lineage>
</organism>
<dbReference type="InterPro" id="IPR001841">
    <property type="entry name" value="Znf_RING"/>
</dbReference>
<dbReference type="SMART" id="SM00336">
    <property type="entry name" value="BBOX"/>
    <property type="match status" value="1"/>
</dbReference>
<dbReference type="Ensembl" id="ENSCCRT00015012435.1">
    <property type="protein sequence ID" value="ENSCCRP00015012000.1"/>
    <property type="gene ID" value="ENSCCRG00015005566.1"/>
</dbReference>
<dbReference type="PROSITE" id="PS50119">
    <property type="entry name" value="ZF_BBOX"/>
    <property type="match status" value="1"/>
</dbReference>
<keyword evidence="3" id="KW-0547">Nucleotide-binding</keyword>
<evidence type="ECO:0000256" key="3">
    <source>
        <dbReference type="ARBA" id="ARBA00022741"/>
    </source>
</evidence>
<sequence length="682" mass="77954">MASLDVSAEELSCPVCCEIFKTPLLLSCSHSVCKECLHQFWRTKKTQECPVCRSRSSKLDPPVNLALQNLCESFLKERKESRSSGSEEICSLHSEKLKLFCLEDKQPVCVECVTSQQHINHAIRPINEAVPSHKEPLYASLMVIPNKIIESIKGMSVKTGQNNKNINDLIKKSILIKDGNPARYRLQTSTDNLKLSEPYRKITFGERIKDKQNKSKKDKTILLVGETGTGKTTLINAMINYMLGVKREDKVWFEITDDQSDRTSVHSQTSRITVYGFYLQESPIHLTIIDTPGYGDTRGVALDKEIAEGLLSLSKSAEEICEVDAVCLVIKATQNRLSDRQKYIFDAVQSLFGRDIAENIILLFTHSDGMPPKDALTAVKEANIKCAVNDKKQPLFFLFNNCQTDAADEEDDEDTEEYEKSLDQSFNLSFKGMTRLFKFLDTIKPKSLEMTRDVLEQRRQLEANVSNLQSRVKVIELKQNELKQTQAALKQNKTYVIENKNFYYEVDVTYKNKVDIDPAVASMAMCCTVCEENCHYPGCWWVSNVSWCSVMKNNQCTVCTNKCSYKEHVKHPKIYEIKTKKEKRTYKDLKKKYEDKIGVSVVKKMEEELQELEKEKIKLLMEAFDCVETLEKIALNADSVFTLQHIDFLIQKLKEINESEKAKTLENIKNRAGEVKHGTLDH</sequence>
<dbReference type="PROSITE" id="PS50089">
    <property type="entry name" value="ZF_RING_2"/>
    <property type="match status" value="1"/>
</dbReference>
<evidence type="ECO:0000259" key="8">
    <source>
        <dbReference type="PROSITE" id="PS50089"/>
    </source>
</evidence>
<dbReference type="Proteomes" id="UP000694700">
    <property type="component" value="Unplaced"/>
</dbReference>
<dbReference type="SMART" id="SM00184">
    <property type="entry name" value="RING"/>
    <property type="match status" value="1"/>
</dbReference>
<protein>
    <submittedName>
        <fullName evidence="10">Uncharacterized protein</fullName>
    </submittedName>
</protein>
<dbReference type="GO" id="GO:0008270">
    <property type="term" value="F:zinc ion binding"/>
    <property type="evidence" value="ECO:0007669"/>
    <property type="project" value="UniProtKB-KW"/>
</dbReference>
<dbReference type="InterPro" id="IPR027370">
    <property type="entry name" value="Znf-RING_euk"/>
</dbReference>
<dbReference type="PANTHER" id="PTHR32046">
    <property type="entry name" value="G DOMAIN-CONTAINING PROTEIN"/>
    <property type="match status" value="1"/>
</dbReference>
<dbReference type="Pfam" id="PF00643">
    <property type="entry name" value="zf-B_box"/>
    <property type="match status" value="1"/>
</dbReference>
<dbReference type="CDD" id="cd00882">
    <property type="entry name" value="Ras_like_GTPase"/>
    <property type="match status" value="1"/>
</dbReference>
<dbReference type="PROSITE" id="PS00518">
    <property type="entry name" value="ZF_RING_1"/>
    <property type="match status" value="1"/>
</dbReference>
<dbReference type="SUPFAM" id="SSF52540">
    <property type="entry name" value="P-loop containing nucleoside triphosphate hydrolases"/>
    <property type="match status" value="1"/>
</dbReference>
<keyword evidence="7" id="KW-0175">Coiled coil</keyword>
<dbReference type="InterPro" id="IPR025662">
    <property type="entry name" value="Sigma_54_int_dom_ATP-bd_1"/>
</dbReference>
<evidence type="ECO:0000256" key="1">
    <source>
        <dbReference type="ARBA" id="ARBA00008535"/>
    </source>
</evidence>
<dbReference type="InterPro" id="IPR006703">
    <property type="entry name" value="G_AIG1"/>
</dbReference>
<reference evidence="10" key="1">
    <citation type="submission" date="2025-08" db="UniProtKB">
        <authorList>
            <consortium name="Ensembl"/>
        </authorList>
    </citation>
    <scope>IDENTIFICATION</scope>
</reference>
<evidence type="ECO:0000256" key="6">
    <source>
        <dbReference type="PROSITE-ProRule" id="PRU00024"/>
    </source>
</evidence>
<evidence type="ECO:0000256" key="5">
    <source>
        <dbReference type="ARBA" id="ARBA00022833"/>
    </source>
</evidence>
<dbReference type="SUPFAM" id="SSF57850">
    <property type="entry name" value="RING/U-box"/>
    <property type="match status" value="1"/>
</dbReference>
<accession>A0A8C1SVN9</accession>
<feature type="domain" description="B box-type" evidence="9">
    <location>
        <begin position="85"/>
        <end position="126"/>
    </location>
</feature>
<dbReference type="Pfam" id="PF13445">
    <property type="entry name" value="zf-RING_UBOX"/>
    <property type="match status" value="1"/>
</dbReference>
<evidence type="ECO:0000259" key="9">
    <source>
        <dbReference type="PROSITE" id="PS50119"/>
    </source>
</evidence>
<keyword evidence="4 6" id="KW-0863">Zinc-finger</keyword>
<dbReference type="Pfam" id="PF04548">
    <property type="entry name" value="AIG1"/>
    <property type="match status" value="1"/>
</dbReference>
<keyword evidence="2" id="KW-0479">Metal-binding</keyword>
<dbReference type="Gene3D" id="3.40.50.300">
    <property type="entry name" value="P-loop containing nucleotide triphosphate hydrolases"/>
    <property type="match status" value="1"/>
</dbReference>
<dbReference type="InterPro" id="IPR027417">
    <property type="entry name" value="P-loop_NTPase"/>
</dbReference>
<dbReference type="InterPro" id="IPR000315">
    <property type="entry name" value="Znf_B-box"/>
</dbReference>
<dbReference type="GO" id="GO:0005525">
    <property type="term" value="F:GTP binding"/>
    <property type="evidence" value="ECO:0007669"/>
    <property type="project" value="InterPro"/>
</dbReference>
<name>A0A8C1SVN9_CYPCA</name>
<keyword evidence="5" id="KW-0862">Zinc</keyword>
<comment type="similarity">
    <text evidence="1">Belongs to the TRAFAC class TrmE-Era-EngA-EngB-Septin-like GTPase superfamily. AIG1/Toc34/Toc159-like paraseptin GTPase family. IAN subfamily.</text>
</comment>
<dbReference type="AlphaFoldDB" id="A0A8C1SVN9"/>